<reference evidence="1 2" key="1">
    <citation type="journal article" date="2014" name="Agronomy (Basel)">
        <title>A Draft Genome Sequence for Ensete ventricosum, the Drought-Tolerant Tree Against Hunger.</title>
        <authorList>
            <person name="Harrison J."/>
            <person name="Moore K.A."/>
            <person name="Paszkiewicz K."/>
            <person name="Jones T."/>
            <person name="Grant M."/>
            <person name="Ambacheew D."/>
            <person name="Muzemil S."/>
            <person name="Studholme D.J."/>
        </authorList>
    </citation>
    <scope>NUCLEOTIDE SEQUENCE [LARGE SCALE GENOMIC DNA]</scope>
</reference>
<gene>
    <name evidence="1" type="ORF">B296_00051738</name>
</gene>
<dbReference type="Proteomes" id="UP000287651">
    <property type="component" value="Unassembled WGS sequence"/>
</dbReference>
<evidence type="ECO:0000313" key="1">
    <source>
        <dbReference type="EMBL" id="RRT35484.1"/>
    </source>
</evidence>
<comment type="caution">
    <text evidence="1">The sequence shown here is derived from an EMBL/GenBank/DDBJ whole genome shotgun (WGS) entry which is preliminary data.</text>
</comment>
<evidence type="ECO:0000313" key="2">
    <source>
        <dbReference type="Proteomes" id="UP000287651"/>
    </source>
</evidence>
<name>A0A426X7P2_ENSVE</name>
<dbReference type="EMBL" id="AMZH03024984">
    <property type="protein sequence ID" value="RRT35484.1"/>
    <property type="molecule type" value="Genomic_DNA"/>
</dbReference>
<proteinExistence type="predicted"/>
<protein>
    <submittedName>
        <fullName evidence="1">Uncharacterized protein</fullName>
    </submittedName>
</protein>
<dbReference type="AlphaFoldDB" id="A0A426X7P2"/>
<sequence>MLDLLHPLDLDLEKQGYMISLGAANHCQAIYRGGRLRLGPYRGDRLLPGPPVRGDRVAPLVGAATSRGSALNGNTYGGATCGHDARGKWQPPPA</sequence>
<accession>A0A426X7P2</accession>
<organism evidence="1 2">
    <name type="scientific">Ensete ventricosum</name>
    <name type="common">Abyssinian banana</name>
    <name type="synonym">Musa ensete</name>
    <dbReference type="NCBI Taxonomy" id="4639"/>
    <lineage>
        <taxon>Eukaryota</taxon>
        <taxon>Viridiplantae</taxon>
        <taxon>Streptophyta</taxon>
        <taxon>Embryophyta</taxon>
        <taxon>Tracheophyta</taxon>
        <taxon>Spermatophyta</taxon>
        <taxon>Magnoliopsida</taxon>
        <taxon>Liliopsida</taxon>
        <taxon>Zingiberales</taxon>
        <taxon>Musaceae</taxon>
        <taxon>Ensete</taxon>
    </lineage>
</organism>